<evidence type="ECO:0000313" key="1">
    <source>
        <dbReference type="Ensembl" id="ENSCATP00000041566.1"/>
    </source>
</evidence>
<organism evidence="1 2">
    <name type="scientific">Cercocebus atys</name>
    <name type="common">Sooty mangabey</name>
    <name type="synonym">Cercocebus torquatus atys</name>
    <dbReference type="NCBI Taxonomy" id="9531"/>
    <lineage>
        <taxon>Eukaryota</taxon>
        <taxon>Metazoa</taxon>
        <taxon>Chordata</taxon>
        <taxon>Craniata</taxon>
        <taxon>Vertebrata</taxon>
        <taxon>Euteleostomi</taxon>
        <taxon>Mammalia</taxon>
        <taxon>Eutheria</taxon>
        <taxon>Euarchontoglires</taxon>
        <taxon>Primates</taxon>
        <taxon>Haplorrhini</taxon>
        <taxon>Catarrhini</taxon>
        <taxon>Cercopithecidae</taxon>
        <taxon>Cercopithecinae</taxon>
        <taxon>Cercocebus</taxon>
    </lineage>
</organism>
<accession>A0A2K5NW47</accession>
<protein>
    <submittedName>
        <fullName evidence="1">Uncharacterized protein</fullName>
    </submittedName>
</protein>
<dbReference type="GeneTree" id="ENSGT00910000147597"/>
<reference evidence="1" key="2">
    <citation type="submission" date="2025-09" db="UniProtKB">
        <authorList>
            <consortium name="Ensembl"/>
        </authorList>
    </citation>
    <scope>IDENTIFICATION</scope>
</reference>
<keyword evidence="2" id="KW-1185">Reference proteome</keyword>
<name>A0A2K5NW47_CERAT</name>
<dbReference type="AlphaFoldDB" id="A0A2K5NW47"/>
<dbReference type="Ensembl" id="ENSCATT00000065992.1">
    <property type="protein sequence ID" value="ENSCATP00000041566.1"/>
    <property type="gene ID" value="ENSCATG00000043469.1"/>
</dbReference>
<dbReference type="Proteomes" id="UP000233060">
    <property type="component" value="Unassembled WGS sequence"/>
</dbReference>
<reference evidence="1" key="1">
    <citation type="submission" date="2025-08" db="UniProtKB">
        <authorList>
            <consortium name="Ensembl"/>
        </authorList>
    </citation>
    <scope>IDENTIFICATION</scope>
</reference>
<evidence type="ECO:0000313" key="2">
    <source>
        <dbReference type="Proteomes" id="UP000233060"/>
    </source>
</evidence>
<dbReference type="OMA" id="YRGYLTH"/>
<sequence>MNVTPGPAEPVPYRGYLTHQEFLEPSASDRVLGSGRRTGSTSLTNLPSCHTITVQSCVMLEGLVYVKVTTLN</sequence>
<proteinExistence type="predicted"/>
<dbReference type="Bgee" id="ENSCATG00000043469">
    <property type="expression patterns" value="Expressed in heart and 12 other cell types or tissues"/>
</dbReference>